<name>A0ABR9XM94_9SPHI</name>
<dbReference type="Pfam" id="PF00561">
    <property type="entry name" value="Abhydrolase_1"/>
    <property type="match status" value="1"/>
</dbReference>
<dbReference type="InterPro" id="IPR000073">
    <property type="entry name" value="AB_hydrolase_1"/>
</dbReference>
<proteinExistence type="predicted"/>
<dbReference type="Gene3D" id="3.40.50.1820">
    <property type="entry name" value="alpha/beta hydrolase"/>
    <property type="match status" value="1"/>
</dbReference>
<organism evidence="2 3">
    <name type="scientific">Mucilaginibacter boryungensis</name>
    <dbReference type="NCBI Taxonomy" id="768480"/>
    <lineage>
        <taxon>Bacteria</taxon>
        <taxon>Pseudomonadati</taxon>
        <taxon>Bacteroidota</taxon>
        <taxon>Sphingobacteriia</taxon>
        <taxon>Sphingobacteriales</taxon>
        <taxon>Sphingobacteriaceae</taxon>
        <taxon>Mucilaginibacter</taxon>
    </lineage>
</organism>
<accession>A0ABR9XM94</accession>
<dbReference type="Proteomes" id="UP000632774">
    <property type="component" value="Unassembled WGS sequence"/>
</dbReference>
<dbReference type="RefSeq" id="WP_194107892.1">
    <property type="nucleotide sequence ID" value="NZ_JADFFM010000002.1"/>
</dbReference>
<feature type="domain" description="AB hydrolase-1" evidence="1">
    <location>
        <begin position="26"/>
        <end position="261"/>
    </location>
</feature>
<keyword evidence="3" id="KW-1185">Reference proteome</keyword>
<dbReference type="SUPFAM" id="SSF53474">
    <property type="entry name" value="alpha/beta-Hydrolases"/>
    <property type="match status" value="1"/>
</dbReference>
<dbReference type="GO" id="GO:0016787">
    <property type="term" value="F:hydrolase activity"/>
    <property type="evidence" value="ECO:0007669"/>
    <property type="project" value="UniProtKB-KW"/>
</dbReference>
<dbReference type="PRINTS" id="PR00111">
    <property type="entry name" value="ABHYDROLASE"/>
</dbReference>
<evidence type="ECO:0000259" key="1">
    <source>
        <dbReference type="Pfam" id="PF00561"/>
    </source>
</evidence>
<dbReference type="PANTHER" id="PTHR43798">
    <property type="entry name" value="MONOACYLGLYCEROL LIPASE"/>
    <property type="match status" value="1"/>
</dbReference>
<protein>
    <submittedName>
        <fullName evidence="2">Alpha/beta hydrolase</fullName>
    </submittedName>
</protein>
<keyword evidence="2" id="KW-0378">Hydrolase</keyword>
<evidence type="ECO:0000313" key="3">
    <source>
        <dbReference type="Proteomes" id="UP000632774"/>
    </source>
</evidence>
<comment type="caution">
    <text evidence="2">The sequence shown here is derived from an EMBL/GenBank/DDBJ whole genome shotgun (WGS) entry which is preliminary data.</text>
</comment>
<reference evidence="2 3" key="1">
    <citation type="submission" date="2020-10" db="EMBL/GenBank/DDBJ databases">
        <title>Mucilaginibacter mali sp. nov., isolated from rhizosphere soil of apple orchard.</title>
        <authorList>
            <person name="Lee J.-S."/>
            <person name="Kim H.S."/>
            <person name="Kim J.-S."/>
        </authorList>
    </citation>
    <scope>NUCLEOTIDE SEQUENCE [LARGE SCALE GENOMIC DNA]</scope>
    <source>
        <strain evidence="2 3">KCTC 23157</strain>
    </source>
</reference>
<dbReference type="EMBL" id="JADFFM010000002">
    <property type="protein sequence ID" value="MBE9668493.1"/>
    <property type="molecule type" value="Genomic_DNA"/>
</dbReference>
<sequence length="298" mass="34102">MNQLPEIRYMELPEAVIAYSITGKGPPLLLLHGFPETHVAWFQIALLLEDGFTLIMADLPGYGDSRITTHGGDERYTKRNMARQLVAFMENLGYQQFYLAGHDRGARVAFRLFLDFPHHVQKVVMLDIIPTADIAERLNFKLASSLGNWWLMGQPSPLPETLFETTHEFYLEHILNSWSGGKAFFDSLARSEYSRCFGNAASRRAIFAEYRMGNTLDLADEQQSREKGEKVICPLLTLWSSDGFVTGFGDPLIIWQQWCNNVVGKQLNGSHFLMEELPLEVSVLFRQFFMNEEPFNYS</sequence>
<dbReference type="InterPro" id="IPR029058">
    <property type="entry name" value="AB_hydrolase_fold"/>
</dbReference>
<gene>
    <name evidence="2" type="ORF">IRJ18_19135</name>
</gene>
<evidence type="ECO:0000313" key="2">
    <source>
        <dbReference type="EMBL" id="MBE9668493.1"/>
    </source>
</evidence>
<dbReference type="InterPro" id="IPR050266">
    <property type="entry name" value="AB_hydrolase_sf"/>
</dbReference>